<dbReference type="Pfam" id="PF07196">
    <property type="entry name" value="Flagellin_IN"/>
    <property type="match status" value="1"/>
</dbReference>
<evidence type="ECO:0000259" key="6">
    <source>
        <dbReference type="Pfam" id="PF02465"/>
    </source>
</evidence>
<evidence type="ECO:0000256" key="2">
    <source>
        <dbReference type="ARBA" id="ARBA00011255"/>
    </source>
</evidence>
<dbReference type="InterPro" id="IPR010809">
    <property type="entry name" value="FliD_C"/>
</dbReference>
<dbReference type="Proteomes" id="UP001163082">
    <property type="component" value="Chromosome"/>
</dbReference>
<comment type="function">
    <text evidence="5">Required for morphogenesis and for the elongation of the flagellar filament by facilitating polymerization of the flagellin monomers at the tip of growing filament. Forms a capping structure, which prevents flagellin subunits (transported through the central channel of the flagellum) from leaking out without polymerization at the distal end.</text>
</comment>
<accession>A0ABY6JQI0</accession>
<keyword evidence="3" id="KW-0175">Coiled coil</keyword>
<protein>
    <recommendedName>
        <fullName evidence="5">Flagellar hook-associated protein 2</fullName>
        <shortName evidence="5">HAP2</shortName>
    </recommendedName>
    <alternativeName>
        <fullName evidence="5">Flagellar cap protein</fullName>
    </alternativeName>
</protein>
<name>A0ABY6JQI0_9GAMM</name>
<keyword evidence="9" id="KW-1185">Reference proteome</keyword>
<evidence type="ECO:0000256" key="3">
    <source>
        <dbReference type="ARBA" id="ARBA00023054"/>
    </source>
</evidence>
<evidence type="ECO:0000313" key="9">
    <source>
        <dbReference type="Proteomes" id="UP001163082"/>
    </source>
</evidence>
<feature type="domain" description="Flagellar hook-associated protein 2 N-terminal" evidence="6">
    <location>
        <begin position="11"/>
        <end position="105"/>
    </location>
</feature>
<keyword evidence="8" id="KW-0966">Cell projection</keyword>
<comment type="subunit">
    <text evidence="2 5">Homopentamer.</text>
</comment>
<proteinExistence type="inferred from homology"/>
<keyword evidence="4 5" id="KW-0975">Bacterial flagellum</keyword>
<organism evidence="8 9">
    <name type="scientific">Halomonas qaidamensis</name>
    <dbReference type="NCBI Taxonomy" id="2866211"/>
    <lineage>
        <taxon>Bacteria</taxon>
        <taxon>Pseudomonadati</taxon>
        <taxon>Pseudomonadota</taxon>
        <taxon>Gammaproteobacteria</taxon>
        <taxon>Oceanospirillales</taxon>
        <taxon>Halomonadaceae</taxon>
        <taxon>Halomonas</taxon>
    </lineage>
</organism>
<comment type="subcellular location">
    <subcellularLocation>
        <location evidence="5">Secreted</location>
    </subcellularLocation>
    <subcellularLocation>
        <location evidence="5">Bacterial flagellum</location>
    </subcellularLocation>
</comment>
<dbReference type="InterPro" id="IPR003481">
    <property type="entry name" value="FliD_N"/>
</dbReference>
<evidence type="ECO:0000259" key="7">
    <source>
        <dbReference type="Pfam" id="PF07195"/>
    </source>
</evidence>
<dbReference type="PANTHER" id="PTHR30288">
    <property type="entry name" value="FLAGELLAR CAP/ASSEMBLY PROTEIN FLID"/>
    <property type="match status" value="1"/>
</dbReference>
<evidence type="ECO:0000313" key="8">
    <source>
        <dbReference type="EMBL" id="UYV18862.1"/>
    </source>
</evidence>
<comment type="similarity">
    <text evidence="1 5">Belongs to the FliD family.</text>
</comment>
<dbReference type="PANTHER" id="PTHR30288:SF0">
    <property type="entry name" value="FLAGELLAR HOOK-ASSOCIATED PROTEIN 2"/>
    <property type="match status" value="1"/>
</dbReference>
<dbReference type="Pfam" id="PF02465">
    <property type="entry name" value="FliD_N"/>
    <property type="match status" value="1"/>
</dbReference>
<dbReference type="InterPro" id="IPR040026">
    <property type="entry name" value="FliD"/>
</dbReference>
<keyword evidence="8" id="KW-0969">Cilium</keyword>
<dbReference type="RefSeq" id="WP_264429435.1">
    <property type="nucleotide sequence ID" value="NZ_CP080627.1"/>
</dbReference>
<reference evidence="8 9" key="1">
    <citation type="journal article" date="2022" name="Antonie Van Leeuwenhoek">
        <title>Whole genome sequencing of the halophilic Halomonas qaidamensis XH36, a novel species strain with high ectoine production.</title>
        <authorList>
            <person name="Zhang T."/>
            <person name="Cui T."/>
            <person name="Cao Y."/>
            <person name="Li Y."/>
            <person name="Li F."/>
            <person name="Zhu D."/>
            <person name="Xing J."/>
        </authorList>
    </citation>
    <scope>NUCLEOTIDE SEQUENCE [LARGE SCALE GENOMIC DNA]</scope>
    <source>
        <strain evidence="8 9">XH36</strain>
    </source>
</reference>
<keyword evidence="5" id="KW-0964">Secreted</keyword>
<dbReference type="Pfam" id="PF07195">
    <property type="entry name" value="FliD_C"/>
    <property type="match status" value="1"/>
</dbReference>
<sequence length="445" mass="46689">MASISSLGVGSGLDLNGLLDQLESAERSKLQPIQQQIKTQETRISGYGQFQSALSQFQDAAKALSEPELFDSLATDVQGDAVTAASTSSATPGRYDIEVTQLATAGNLASARVTDPQAELSGVEQTLELSFAGRDAISMTIEAGSSLEAVRDTINANADAGVSASIIFDGTDYRLALSSTETGEDASITGLTMGGALEGEIFNAGQDAQFNVNGIPISSASNQVEEAIEGVTLSLQEGDGATSTITIQRDEDTIRESVTEFVDAFNELKSTIGSLTAFDAEGGTSGALNGESAVRSVENTLRSVLASGSEGGELAMLSDLGISLTRTGTLSIDEEQLNEVISNDRGELAEFFAGGEGVTGLASNVDTTIEQMLDTNGLITTAVTSAENRIESLNDRFARVESSIDSTISRYRTQFGQLDSMISQMNQTSDYLSQQFNMLSAQTQN</sequence>
<dbReference type="EMBL" id="CP080627">
    <property type="protein sequence ID" value="UYV18862.1"/>
    <property type="molecule type" value="Genomic_DNA"/>
</dbReference>
<evidence type="ECO:0000256" key="1">
    <source>
        <dbReference type="ARBA" id="ARBA00009764"/>
    </source>
</evidence>
<keyword evidence="8" id="KW-0282">Flagellum</keyword>
<gene>
    <name evidence="8" type="primary">fliD</name>
    <name evidence="8" type="ORF">K1Y77_15630</name>
</gene>
<evidence type="ECO:0000256" key="5">
    <source>
        <dbReference type="RuleBase" id="RU362066"/>
    </source>
</evidence>
<dbReference type="InterPro" id="IPR010810">
    <property type="entry name" value="Flagellin_hook_IN_motif"/>
</dbReference>
<evidence type="ECO:0000256" key="4">
    <source>
        <dbReference type="ARBA" id="ARBA00023143"/>
    </source>
</evidence>
<feature type="domain" description="Flagellar hook-associated protein 2 C-terminal" evidence="7">
    <location>
        <begin position="205"/>
        <end position="427"/>
    </location>
</feature>